<dbReference type="RefSeq" id="WP_209943820.1">
    <property type="nucleotide sequence ID" value="NZ_JAGGJU010000004.1"/>
</dbReference>
<feature type="transmembrane region" description="Helical" evidence="15">
    <location>
        <begin position="85"/>
        <end position="109"/>
    </location>
</feature>
<evidence type="ECO:0000256" key="4">
    <source>
        <dbReference type="ARBA" id="ARBA00022475"/>
    </source>
</evidence>
<dbReference type="SUPFAM" id="SSF49503">
    <property type="entry name" value="Cupredoxins"/>
    <property type="match status" value="1"/>
</dbReference>
<dbReference type="SUPFAM" id="SSF81464">
    <property type="entry name" value="Cytochrome c oxidase subunit II-like, transmembrane region"/>
    <property type="match status" value="1"/>
</dbReference>
<organism evidence="18 19">
    <name type="scientific">Rhizobium halophytocola</name>
    <dbReference type="NCBI Taxonomy" id="735519"/>
    <lineage>
        <taxon>Bacteria</taxon>
        <taxon>Pseudomonadati</taxon>
        <taxon>Pseudomonadota</taxon>
        <taxon>Alphaproteobacteria</taxon>
        <taxon>Hyphomicrobiales</taxon>
        <taxon>Rhizobiaceae</taxon>
        <taxon>Rhizobium/Agrobacterium group</taxon>
        <taxon>Rhizobium</taxon>
    </lineage>
</organism>
<evidence type="ECO:0000256" key="7">
    <source>
        <dbReference type="ARBA" id="ARBA00022729"/>
    </source>
</evidence>
<dbReference type="Proteomes" id="UP000759443">
    <property type="component" value="Unassembled WGS sequence"/>
</dbReference>
<dbReference type="InterPro" id="IPR036257">
    <property type="entry name" value="Cyt_c_oxidase_su2_TM_sf"/>
</dbReference>
<accession>A0ABS4DWW6</accession>
<evidence type="ECO:0000313" key="19">
    <source>
        <dbReference type="Proteomes" id="UP000759443"/>
    </source>
</evidence>
<dbReference type="PROSITE" id="PS50999">
    <property type="entry name" value="COX2_TM"/>
    <property type="match status" value="1"/>
</dbReference>
<evidence type="ECO:0000313" key="18">
    <source>
        <dbReference type="EMBL" id="MBP1850187.1"/>
    </source>
</evidence>
<keyword evidence="11 15" id="KW-0472">Membrane</keyword>
<dbReference type="InterPro" id="IPR011759">
    <property type="entry name" value="Cyt_c_oxidase_su2_TM_dom"/>
</dbReference>
<feature type="domain" description="Cytochrome oxidase subunit II transmembrane region profile" evidence="17">
    <location>
        <begin position="18"/>
        <end position="117"/>
    </location>
</feature>
<comment type="similarity">
    <text evidence="2">Belongs to the cytochrome c oxidase subunit 2 family.</text>
</comment>
<evidence type="ECO:0000259" key="17">
    <source>
        <dbReference type="PROSITE" id="PS50999"/>
    </source>
</evidence>
<dbReference type="InterPro" id="IPR002429">
    <property type="entry name" value="CcO_II-like_C"/>
</dbReference>
<keyword evidence="9 15" id="KW-1133">Transmembrane helix</keyword>
<dbReference type="PROSITE" id="PS51257">
    <property type="entry name" value="PROKAR_LIPOPROTEIN"/>
    <property type="match status" value="1"/>
</dbReference>
<evidence type="ECO:0000256" key="13">
    <source>
        <dbReference type="ARBA" id="ARBA00023288"/>
    </source>
</evidence>
<dbReference type="EMBL" id="JAGGJU010000004">
    <property type="protein sequence ID" value="MBP1850187.1"/>
    <property type="molecule type" value="Genomic_DNA"/>
</dbReference>
<dbReference type="InterPro" id="IPR006333">
    <property type="entry name" value="Cyt_o_ubiquinol_oxidase_su2"/>
</dbReference>
<gene>
    <name evidence="18" type="ORF">J2Z17_001621</name>
</gene>
<dbReference type="CDD" id="cd04212">
    <property type="entry name" value="CuRO_UO_II"/>
    <property type="match status" value="1"/>
</dbReference>
<reference evidence="18 19" key="1">
    <citation type="submission" date="2021-03" db="EMBL/GenBank/DDBJ databases">
        <title>Genomic Encyclopedia of Type Strains, Phase IV (KMG-IV): sequencing the most valuable type-strain genomes for metagenomic binning, comparative biology and taxonomic classification.</title>
        <authorList>
            <person name="Goeker M."/>
        </authorList>
    </citation>
    <scope>NUCLEOTIDE SEQUENCE [LARGE SCALE GENOMIC DNA]</scope>
    <source>
        <strain evidence="18 19">DSM 21600</strain>
    </source>
</reference>
<dbReference type="PANTHER" id="PTHR22888:SF18">
    <property type="entry name" value="CYTOCHROME BO(3) UBIQUINOL OXIDASE SUBUNIT 2"/>
    <property type="match status" value="1"/>
</dbReference>
<evidence type="ECO:0000256" key="9">
    <source>
        <dbReference type="ARBA" id="ARBA00022989"/>
    </source>
</evidence>
<keyword evidence="8" id="KW-0249">Electron transport</keyword>
<dbReference type="Pfam" id="PF00116">
    <property type="entry name" value="COX2"/>
    <property type="match status" value="1"/>
</dbReference>
<keyword evidence="6 15" id="KW-0812">Transmembrane</keyword>
<evidence type="ECO:0000259" key="16">
    <source>
        <dbReference type="PROSITE" id="PS50857"/>
    </source>
</evidence>
<comment type="caution">
    <text evidence="18">The sequence shown here is derived from an EMBL/GenBank/DDBJ whole genome shotgun (WGS) entry which is preliminary data.</text>
</comment>
<dbReference type="Gene3D" id="1.10.287.90">
    <property type="match status" value="1"/>
</dbReference>
<evidence type="ECO:0000256" key="10">
    <source>
        <dbReference type="ARBA" id="ARBA00023002"/>
    </source>
</evidence>
<keyword evidence="3" id="KW-0813">Transport</keyword>
<keyword evidence="10 18" id="KW-0560">Oxidoreductase</keyword>
<evidence type="ECO:0000256" key="14">
    <source>
        <dbReference type="ARBA" id="ARBA00030198"/>
    </source>
</evidence>
<keyword evidence="5" id="KW-0679">Respiratory chain</keyword>
<keyword evidence="4" id="KW-1003">Cell membrane</keyword>
<evidence type="ECO:0000256" key="6">
    <source>
        <dbReference type="ARBA" id="ARBA00022692"/>
    </source>
</evidence>
<dbReference type="InterPro" id="IPR045187">
    <property type="entry name" value="CcO_II"/>
</dbReference>
<dbReference type="PANTHER" id="PTHR22888">
    <property type="entry name" value="CYTOCHROME C OXIDASE, SUBUNIT II"/>
    <property type="match status" value="1"/>
</dbReference>
<keyword evidence="19" id="KW-1185">Reference proteome</keyword>
<dbReference type="GO" id="GO:0016491">
    <property type="term" value="F:oxidoreductase activity"/>
    <property type="evidence" value="ECO:0007669"/>
    <property type="project" value="UniProtKB-KW"/>
</dbReference>
<evidence type="ECO:0000256" key="5">
    <source>
        <dbReference type="ARBA" id="ARBA00022660"/>
    </source>
</evidence>
<evidence type="ECO:0000256" key="2">
    <source>
        <dbReference type="ARBA" id="ARBA00007866"/>
    </source>
</evidence>
<sequence>MFSFRNLRLALVLGAASLTSGCQYVLLEPSGWVAGQQRDLLIWSTLLMLIIIIPVIAMSLYIPYRYRSTRKAGTAEYDPSFDHSTILEVFIWGVPVLIILALGWLTYIYTHSLDPYKPLTQVEGKPFKVEAVAMDWKWLFIYPELNIASVNELAIPANRPIEFDISATSMMNAFSIPALGGMIYAMPAMETKLHLVADHTGEFYGRSANYSGPGYSDMHFQTYAMNEADFAAWADKVRAKGEELSRDRYIELDKPSIAAPVSYYNAVMPNLFSRIVGLCVAEGKVCVDQMMMQDMNGGGGLKGTDTKKLYEYDNNRTQDGHGNLIATGDKASEPERISMLNQLLATDLCSFTPKDVALNAAAAPVSTQ</sequence>
<feature type="domain" description="Cytochrome oxidase subunit II copper A binding" evidence="16">
    <location>
        <begin position="124"/>
        <end position="236"/>
    </location>
</feature>
<evidence type="ECO:0000256" key="3">
    <source>
        <dbReference type="ARBA" id="ARBA00022448"/>
    </source>
</evidence>
<proteinExistence type="inferred from homology"/>
<evidence type="ECO:0000256" key="8">
    <source>
        <dbReference type="ARBA" id="ARBA00022982"/>
    </source>
</evidence>
<evidence type="ECO:0000256" key="12">
    <source>
        <dbReference type="ARBA" id="ARBA00023139"/>
    </source>
</evidence>
<dbReference type="Pfam" id="PF06481">
    <property type="entry name" value="COX_ARM"/>
    <property type="match status" value="1"/>
</dbReference>
<feature type="transmembrane region" description="Helical" evidence="15">
    <location>
        <begin position="40"/>
        <end position="64"/>
    </location>
</feature>
<dbReference type="InterPro" id="IPR008972">
    <property type="entry name" value="Cupredoxin"/>
</dbReference>
<dbReference type="NCBIfam" id="TIGR01433">
    <property type="entry name" value="CyoA"/>
    <property type="match status" value="1"/>
</dbReference>
<name>A0ABS4DWW6_9HYPH</name>
<evidence type="ECO:0000256" key="15">
    <source>
        <dbReference type="SAM" id="Phobius"/>
    </source>
</evidence>
<keyword evidence="13" id="KW-0449">Lipoprotein</keyword>
<dbReference type="InterPro" id="IPR034227">
    <property type="entry name" value="CuRO_UO_II"/>
</dbReference>
<evidence type="ECO:0000256" key="11">
    <source>
        <dbReference type="ARBA" id="ARBA00023136"/>
    </source>
</evidence>
<keyword evidence="12" id="KW-0564">Palmitate</keyword>
<protein>
    <recommendedName>
        <fullName evidence="14">Ubiquinol oxidase polypeptide II</fullName>
    </recommendedName>
</protein>
<evidence type="ECO:0000256" key="1">
    <source>
        <dbReference type="ARBA" id="ARBA00004651"/>
    </source>
</evidence>
<comment type="subcellular location">
    <subcellularLocation>
        <location evidence="1">Cell membrane</location>
        <topology evidence="1">Multi-pass membrane protein</topology>
    </subcellularLocation>
</comment>
<dbReference type="InterPro" id="IPR010514">
    <property type="entry name" value="COX_ARM"/>
</dbReference>
<dbReference type="PROSITE" id="PS50857">
    <property type="entry name" value="COX2_CUA"/>
    <property type="match status" value="1"/>
</dbReference>
<dbReference type="Gene3D" id="2.60.40.420">
    <property type="entry name" value="Cupredoxins - blue copper proteins"/>
    <property type="match status" value="1"/>
</dbReference>
<keyword evidence="7" id="KW-0732">Signal</keyword>